<dbReference type="KEGG" id="hsr:HSBAA_09570"/>
<evidence type="ECO:0000313" key="2">
    <source>
        <dbReference type="Proteomes" id="UP000320231"/>
    </source>
</evidence>
<reference evidence="1 2" key="1">
    <citation type="journal article" date="2019" name="Microbiol. Resour. Announc.">
        <title>Complete Genome Sequence of Halomonas sulfidaeris Strain Esulfide1 Isolated from a Metal Sulfide Rock at a Depth of 2,200 Meters, Obtained Using Nanopore Sequencing.</title>
        <authorList>
            <person name="Saito M."/>
            <person name="Nishigata A."/>
            <person name="Galipon J."/>
            <person name="Arakawa K."/>
        </authorList>
    </citation>
    <scope>NUCLEOTIDE SEQUENCE [LARGE SCALE GENOMIC DNA]</scope>
    <source>
        <strain evidence="1 2">ATCC BAA-803</strain>
    </source>
</reference>
<dbReference type="AlphaFoldDB" id="A0A455U583"/>
<accession>A0A455U583</accession>
<sequence length="69" mass="7626">MTWVVSPWARSPMPSAPKKHRGLEIGIAQAVFGQALALGIDQLRFAKRQRHIQRMGAFCQAAGMFSSTK</sequence>
<gene>
    <name evidence="1" type="ORF">HSBAA_09570</name>
</gene>
<dbReference type="EMBL" id="AP019514">
    <property type="protein sequence ID" value="BBI59651.1"/>
    <property type="molecule type" value="Genomic_DNA"/>
</dbReference>
<dbReference type="Proteomes" id="UP000320231">
    <property type="component" value="Chromosome"/>
</dbReference>
<name>A0A455U583_9GAMM</name>
<organism evidence="1 2">
    <name type="scientific">Vreelandella sulfidaeris</name>
    <dbReference type="NCBI Taxonomy" id="115553"/>
    <lineage>
        <taxon>Bacteria</taxon>
        <taxon>Pseudomonadati</taxon>
        <taxon>Pseudomonadota</taxon>
        <taxon>Gammaproteobacteria</taxon>
        <taxon>Oceanospirillales</taxon>
        <taxon>Halomonadaceae</taxon>
        <taxon>Vreelandella</taxon>
    </lineage>
</organism>
<evidence type="ECO:0000313" key="1">
    <source>
        <dbReference type="EMBL" id="BBI59651.1"/>
    </source>
</evidence>
<proteinExistence type="predicted"/>
<protein>
    <submittedName>
        <fullName evidence="1">Uncharacterized protein</fullName>
    </submittedName>
</protein>